<dbReference type="Pfam" id="PF05498">
    <property type="entry name" value="RALF"/>
    <property type="match status" value="1"/>
</dbReference>
<evidence type="ECO:0000256" key="5">
    <source>
        <dbReference type="ARBA" id="ARBA00022729"/>
    </source>
</evidence>
<accession>A0ABQ7W407</accession>
<evidence type="ECO:0000313" key="8">
    <source>
        <dbReference type="EMBL" id="KAH0774542.1"/>
    </source>
</evidence>
<comment type="similarity">
    <text evidence="2">Belongs to the plant rapid alkalinization factor (RALF) family.</text>
</comment>
<evidence type="ECO:0000256" key="2">
    <source>
        <dbReference type="ARBA" id="ARBA00009178"/>
    </source>
</evidence>
<evidence type="ECO:0000256" key="7">
    <source>
        <dbReference type="SAM" id="SignalP"/>
    </source>
</evidence>
<keyword evidence="9" id="KW-1185">Reference proteome</keyword>
<keyword evidence="6" id="KW-1015">Disulfide bond</keyword>
<keyword evidence="3" id="KW-0964">Secreted</keyword>
<dbReference type="PANTHER" id="PTHR33136">
    <property type="entry name" value="RAPID ALKALINIZATION FACTOR-LIKE"/>
    <property type="match status" value="1"/>
</dbReference>
<evidence type="ECO:0000313" key="9">
    <source>
        <dbReference type="Proteomes" id="UP000826656"/>
    </source>
</evidence>
<reference evidence="8 9" key="1">
    <citation type="journal article" date="2021" name="bioRxiv">
        <title>Chromosome-scale and haplotype-resolved genome assembly of a tetraploid potato cultivar.</title>
        <authorList>
            <person name="Sun H."/>
            <person name="Jiao W.-B."/>
            <person name="Krause K."/>
            <person name="Campoy J.A."/>
            <person name="Goel M."/>
            <person name="Folz-Donahue K."/>
            <person name="Kukat C."/>
            <person name="Huettel B."/>
            <person name="Schneeberger K."/>
        </authorList>
    </citation>
    <scope>NUCLEOTIDE SEQUENCE [LARGE SCALE GENOMIC DNA]</scope>
    <source>
        <strain evidence="8">SolTubOtavaFocal</strain>
        <tissue evidence="8">Leaves</tissue>
    </source>
</reference>
<keyword evidence="4" id="KW-0372">Hormone</keyword>
<comment type="subcellular location">
    <subcellularLocation>
        <location evidence="1">Secreted</location>
    </subcellularLocation>
</comment>
<evidence type="ECO:0000256" key="6">
    <source>
        <dbReference type="ARBA" id="ARBA00023157"/>
    </source>
</evidence>
<dbReference type="PANTHER" id="PTHR33136:SF82">
    <property type="entry name" value="RALF"/>
    <property type="match status" value="1"/>
</dbReference>
<dbReference type="Proteomes" id="UP000826656">
    <property type="component" value="Unassembled WGS sequence"/>
</dbReference>
<dbReference type="InterPro" id="IPR008801">
    <property type="entry name" value="RALF"/>
</dbReference>
<gene>
    <name evidence="8" type="ORF">KY290_011679</name>
</gene>
<name>A0ABQ7W407_SOLTU</name>
<proteinExistence type="inferred from homology"/>
<evidence type="ECO:0000256" key="1">
    <source>
        <dbReference type="ARBA" id="ARBA00004613"/>
    </source>
</evidence>
<dbReference type="EMBL" id="JAIVGD010000005">
    <property type="protein sequence ID" value="KAH0774542.1"/>
    <property type="molecule type" value="Genomic_DNA"/>
</dbReference>
<organism evidence="8 9">
    <name type="scientific">Solanum tuberosum</name>
    <name type="common">Potato</name>
    <dbReference type="NCBI Taxonomy" id="4113"/>
    <lineage>
        <taxon>Eukaryota</taxon>
        <taxon>Viridiplantae</taxon>
        <taxon>Streptophyta</taxon>
        <taxon>Embryophyta</taxon>
        <taxon>Tracheophyta</taxon>
        <taxon>Spermatophyta</taxon>
        <taxon>Magnoliopsida</taxon>
        <taxon>eudicotyledons</taxon>
        <taxon>Gunneridae</taxon>
        <taxon>Pentapetalae</taxon>
        <taxon>asterids</taxon>
        <taxon>lamiids</taxon>
        <taxon>Solanales</taxon>
        <taxon>Solanaceae</taxon>
        <taxon>Solanoideae</taxon>
        <taxon>Solaneae</taxon>
        <taxon>Solanum</taxon>
    </lineage>
</organism>
<feature type="signal peptide" evidence="7">
    <location>
        <begin position="1"/>
        <end position="23"/>
    </location>
</feature>
<comment type="caution">
    <text evidence="8">The sequence shown here is derived from an EMBL/GenBank/DDBJ whole genome shotgun (WGS) entry which is preliminary data.</text>
</comment>
<feature type="chain" id="PRO_5046385773" evidence="7">
    <location>
        <begin position="24"/>
        <end position="122"/>
    </location>
</feature>
<evidence type="ECO:0000256" key="3">
    <source>
        <dbReference type="ARBA" id="ARBA00022525"/>
    </source>
</evidence>
<sequence length="122" mass="13757">MATRSRLAVVLLLTLAMAMVAESSFSHLDSTTMLAFNVQGSNDNNIGHVGDMLYEDEEMMMPSESARRTLDSRDHIAYRALRANNIPCNQRGASYYQCNRMSKINPYRRGCQRITNCGRTNS</sequence>
<keyword evidence="5 7" id="KW-0732">Signal</keyword>
<protein>
    <submittedName>
        <fullName evidence="8">Uncharacterized protein</fullName>
    </submittedName>
</protein>
<evidence type="ECO:0000256" key="4">
    <source>
        <dbReference type="ARBA" id="ARBA00022702"/>
    </source>
</evidence>